<evidence type="ECO:0008006" key="3">
    <source>
        <dbReference type="Google" id="ProtNLM"/>
    </source>
</evidence>
<keyword evidence="2" id="KW-1185">Reference proteome</keyword>
<proteinExistence type="predicted"/>
<accession>A0ABR2C000</accession>
<dbReference type="EMBL" id="JBBPBM010000071">
    <property type="protein sequence ID" value="KAK8512688.1"/>
    <property type="molecule type" value="Genomic_DNA"/>
</dbReference>
<evidence type="ECO:0000313" key="2">
    <source>
        <dbReference type="Proteomes" id="UP001472677"/>
    </source>
</evidence>
<dbReference type="Proteomes" id="UP001472677">
    <property type="component" value="Unassembled WGS sequence"/>
</dbReference>
<comment type="caution">
    <text evidence="1">The sequence shown here is derived from an EMBL/GenBank/DDBJ whole genome shotgun (WGS) entry which is preliminary data.</text>
</comment>
<gene>
    <name evidence="1" type="ORF">V6N12_030104</name>
</gene>
<name>A0ABR2C000_9ROSI</name>
<protein>
    <recommendedName>
        <fullName evidence="3">BTB/POZ domain-containing protein</fullName>
    </recommendedName>
</protein>
<sequence length="68" mass="7753">MVLFNDNGMDSSSSEGTENMKFNLQKMQWRVVELEKACKEMKGQMSKLVSHNTGISTPFYNGTLPRFC</sequence>
<evidence type="ECO:0000313" key="1">
    <source>
        <dbReference type="EMBL" id="KAK8512688.1"/>
    </source>
</evidence>
<organism evidence="1 2">
    <name type="scientific">Hibiscus sabdariffa</name>
    <name type="common">roselle</name>
    <dbReference type="NCBI Taxonomy" id="183260"/>
    <lineage>
        <taxon>Eukaryota</taxon>
        <taxon>Viridiplantae</taxon>
        <taxon>Streptophyta</taxon>
        <taxon>Embryophyta</taxon>
        <taxon>Tracheophyta</taxon>
        <taxon>Spermatophyta</taxon>
        <taxon>Magnoliopsida</taxon>
        <taxon>eudicotyledons</taxon>
        <taxon>Gunneridae</taxon>
        <taxon>Pentapetalae</taxon>
        <taxon>rosids</taxon>
        <taxon>malvids</taxon>
        <taxon>Malvales</taxon>
        <taxon>Malvaceae</taxon>
        <taxon>Malvoideae</taxon>
        <taxon>Hibiscus</taxon>
    </lineage>
</organism>
<reference evidence="1 2" key="1">
    <citation type="journal article" date="2024" name="G3 (Bethesda)">
        <title>Genome assembly of Hibiscus sabdariffa L. provides insights into metabolisms of medicinal natural products.</title>
        <authorList>
            <person name="Kim T."/>
        </authorList>
    </citation>
    <scope>NUCLEOTIDE SEQUENCE [LARGE SCALE GENOMIC DNA]</scope>
    <source>
        <strain evidence="1">TK-2024</strain>
        <tissue evidence="1">Old leaves</tissue>
    </source>
</reference>